<dbReference type="InterPro" id="IPR025486">
    <property type="entry name" value="DUF4378"/>
</dbReference>
<evidence type="ECO:0000313" key="3">
    <source>
        <dbReference type="EMBL" id="KAH0467572.1"/>
    </source>
</evidence>
<dbReference type="InterPro" id="IPR033334">
    <property type="entry name" value="LNG1/2"/>
</dbReference>
<dbReference type="AlphaFoldDB" id="A0AAV7HH09"/>
<protein>
    <recommendedName>
        <fullName evidence="2">DUF4378 domain-containing protein</fullName>
    </recommendedName>
</protein>
<dbReference type="PANTHER" id="PTHR31680:SF4">
    <property type="entry name" value="LONGIFOLIA PROTEIN"/>
    <property type="match status" value="1"/>
</dbReference>
<feature type="compositionally biased region" description="Polar residues" evidence="1">
    <location>
        <begin position="500"/>
        <end position="510"/>
    </location>
</feature>
<proteinExistence type="predicted"/>
<feature type="compositionally biased region" description="Polar residues" evidence="1">
    <location>
        <begin position="119"/>
        <end position="128"/>
    </location>
</feature>
<dbReference type="Pfam" id="PF14309">
    <property type="entry name" value="DUF4378"/>
    <property type="match status" value="1"/>
</dbReference>
<dbReference type="GO" id="GO:0051513">
    <property type="term" value="P:regulation of monopolar cell growth"/>
    <property type="evidence" value="ECO:0007669"/>
    <property type="project" value="InterPro"/>
</dbReference>
<evidence type="ECO:0000256" key="1">
    <source>
        <dbReference type="SAM" id="MobiDB-lite"/>
    </source>
</evidence>
<reference evidence="3 4" key="1">
    <citation type="journal article" date="2021" name="Hortic Res">
        <title>Chromosome-scale assembly of the Dendrobium chrysotoxum genome enhances the understanding of orchid evolution.</title>
        <authorList>
            <person name="Zhang Y."/>
            <person name="Zhang G.Q."/>
            <person name="Zhang D."/>
            <person name="Liu X.D."/>
            <person name="Xu X.Y."/>
            <person name="Sun W.H."/>
            <person name="Yu X."/>
            <person name="Zhu X."/>
            <person name="Wang Z.W."/>
            <person name="Zhao X."/>
            <person name="Zhong W.Y."/>
            <person name="Chen H."/>
            <person name="Yin W.L."/>
            <person name="Huang T."/>
            <person name="Niu S.C."/>
            <person name="Liu Z.J."/>
        </authorList>
    </citation>
    <scope>NUCLEOTIDE SEQUENCE [LARGE SCALE GENOMIC DNA]</scope>
    <source>
        <strain evidence="3">Lindl</strain>
    </source>
</reference>
<evidence type="ECO:0000313" key="4">
    <source>
        <dbReference type="Proteomes" id="UP000775213"/>
    </source>
</evidence>
<gene>
    <name evidence="3" type="ORF">IEQ34_002605</name>
</gene>
<comment type="caution">
    <text evidence="3">The sequence shown here is derived from an EMBL/GenBank/DDBJ whole genome shotgun (WGS) entry which is preliminary data.</text>
</comment>
<accession>A0AAV7HH09</accession>
<keyword evidence="4" id="KW-1185">Reference proteome</keyword>
<feature type="compositionally biased region" description="Basic and acidic residues" evidence="1">
    <location>
        <begin position="98"/>
        <end position="109"/>
    </location>
</feature>
<feature type="compositionally biased region" description="Basic and acidic residues" evidence="1">
    <location>
        <begin position="64"/>
        <end position="79"/>
    </location>
</feature>
<sequence length="900" mass="101584">MAKKFSQVFDDEILDSKKPAGCIGGIFQLFDCQQLLGGRQLSEQGNRRDPSAHAPASPSISLCDLEKNQSRRSQDKPRYSMESSRTSFSSTFTSFSSLEHKSPQEEPKYTHHSFLSGRSPKNSPRARTTDISRFPAFKEIIKGSIYRDLCSSTIKDDDNKRNEMLKPIQAPRSLDLSKVNDLDESLRIAFKLKYSPCSFYEGHSPRLSYDGMDISQEFINEKQYIKHSVVSRLSLDSREGSLRCNVSPKFNPDIKGFDKNGNKRAPATVYHLHELESKEKSSSIVAKLMGLELKSHEEKNQIVGHERKHEKQLQSPRNTVRSPRRNNLRLDSPSKFSIEETPQMARGYVEENMNQKIESVFNKAKKRLQKLQCHHSSKEIQDLKRLMFEAKKNGNRKLSSVNSLSTQLTPNYGSNKVKTSERNLKSPIVIMEPARKLDVSFSKVTKLEGLPSLGKIRTSDLGSNRKKTFFNTQTSADKSCTENKAICRGPHSSTKEQNDRAVNNNVSPRLQQMKPDLKMKSSAAIPSYDSNKSPRRTVNRQLLDSVSPRCKLRNKSDKVHDTELQNSSKQVNVEAIRAKNSIEVKSLLFQQSIPSSSVKVGTGVALVSETKKHPVILKDLSAKGLNLVSPQQSSPKSVPDALLNQDGLLHSSVSMSEAFKEYQKPRSDRYFSMECPPLTLPSAGSSRTDSKISESKNNTIQGSRDLRTAINEARVPNATMFKIENQEQDSVIVAEIFRACGLLQKESDFLPMLKKITSDKPSEFDQKSNLHKLHQKLIFDVVNEILAQKMDVSSSGDRFDNILHPSTFSIKHLYKELCSEIKCLKSCKEGNFDHNSMTHKDVLLHSQAWDSFESEIPVLALEIERLIFKDLINEVVNSVAAVALDAKQRRQRKMFAKDGI</sequence>
<feature type="region of interest" description="Disordered" evidence="1">
    <location>
        <begin position="42"/>
        <end position="128"/>
    </location>
</feature>
<dbReference type="PANTHER" id="PTHR31680">
    <property type="entry name" value="LONGIFOLIA PROTEIN"/>
    <property type="match status" value="1"/>
</dbReference>
<dbReference type="Proteomes" id="UP000775213">
    <property type="component" value="Unassembled WGS sequence"/>
</dbReference>
<feature type="compositionally biased region" description="Low complexity" evidence="1">
    <location>
        <begin position="83"/>
        <end position="97"/>
    </location>
</feature>
<feature type="region of interest" description="Disordered" evidence="1">
    <location>
        <begin position="296"/>
        <end position="333"/>
    </location>
</feature>
<evidence type="ECO:0000259" key="2">
    <source>
        <dbReference type="Pfam" id="PF14309"/>
    </source>
</evidence>
<dbReference type="EMBL" id="JAGFBR010000004">
    <property type="protein sequence ID" value="KAH0467572.1"/>
    <property type="molecule type" value="Genomic_DNA"/>
</dbReference>
<organism evidence="3 4">
    <name type="scientific">Dendrobium chrysotoxum</name>
    <name type="common">Orchid</name>
    <dbReference type="NCBI Taxonomy" id="161865"/>
    <lineage>
        <taxon>Eukaryota</taxon>
        <taxon>Viridiplantae</taxon>
        <taxon>Streptophyta</taxon>
        <taxon>Embryophyta</taxon>
        <taxon>Tracheophyta</taxon>
        <taxon>Spermatophyta</taxon>
        <taxon>Magnoliopsida</taxon>
        <taxon>Liliopsida</taxon>
        <taxon>Asparagales</taxon>
        <taxon>Orchidaceae</taxon>
        <taxon>Epidendroideae</taxon>
        <taxon>Malaxideae</taxon>
        <taxon>Dendrobiinae</taxon>
        <taxon>Dendrobium</taxon>
    </lineage>
</organism>
<feature type="domain" description="DUF4378" evidence="2">
    <location>
        <begin position="762"/>
        <end position="874"/>
    </location>
</feature>
<name>A0AAV7HH09_DENCH</name>
<feature type="region of interest" description="Disordered" evidence="1">
    <location>
        <begin position="487"/>
        <end position="538"/>
    </location>
</feature>
<feature type="compositionally biased region" description="Basic and acidic residues" evidence="1">
    <location>
        <begin position="296"/>
        <end position="312"/>
    </location>
</feature>